<dbReference type="GO" id="GO:0004523">
    <property type="term" value="F:RNA-DNA hybrid ribonuclease activity"/>
    <property type="evidence" value="ECO:0007669"/>
    <property type="project" value="InterPro"/>
</dbReference>
<evidence type="ECO:0000313" key="2">
    <source>
        <dbReference type="EMBL" id="MBA0715614.1"/>
    </source>
</evidence>
<proteinExistence type="predicted"/>
<comment type="caution">
    <text evidence="2">The sequence shown here is derived from an EMBL/GenBank/DDBJ whole genome shotgun (WGS) entry which is preliminary data.</text>
</comment>
<dbReference type="Pfam" id="PF13456">
    <property type="entry name" value="RVT_3"/>
    <property type="match status" value="1"/>
</dbReference>
<accession>A0A7J8ZWC5</accession>
<dbReference type="Proteomes" id="UP000593574">
    <property type="component" value="Unassembled WGS sequence"/>
</dbReference>
<sequence length="93" mass="10554">MAVCTYLHYEVIDSFVAETKACEQAIIFSEELGSIIQDIKAKIGSFESITFLLVGRQANVVAHALARESRRFSNPRYRIEEALSIGLHRVRRI</sequence>
<feature type="non-terminal residue" evidence="2">
    <location>
        <position position="1"/>
    </location>
</feature>
<evidence type="ECO:0000259" key="1">
    <source>
        <dbReference type="Pfam" id="PF13456"/>
    </source>
</evidence>
<organism evidence="2 3">
    <name type="scientific">Gossypium laxum</name>
    <dbReference type="NCBI Taxonomy" id="34288"/>
    <lineage>
        <taxon>Eukaryota</taxon>
        <taxon>Viridiplantae</taxon>
        <taxon>Streptophyta</taxon>
        <taxon>Embryophyta</taxon>
        <taxon>Tracheophyta</taxon>
        <taxon>Spermatophyta</taxon>
        <taxon>Magnoliopsida</taxon>
        <taxon>eudicotyledons</taxon>
        <taxon>Gunneridae</taxon>
        <taxon>Pentapetalae</taxon>
        <taxon>rosids</taxon>
        <taxon>malvids</taxon>
        <taxon>Malvales</taxon>
        <taxon>Malvaceae</taxon>
        <taxon>Malvoideae</taxon>
        <taxon>Gossypium</taxon>
    </lineage>
</organism>
<dbReference type="AlphaFoldDB" id="A0A7J8ZWC5"/>
<dbReference type="EMBL" id="JABEZV010000007">
    <property type="protein sequence ID" value="MBA0715614.1"/>
    <property type="molecule type" value="Genomic_DNA"/>
</dbReference>
<keyword evidence="3" id="KW-1185">Reference proteome</keyword>
<evidence type="ECO:0000313" key="3">
    <source>
        <dbReference type="Proteomes" id="UP000593574"/>
    </source>
</evidence>
<feature type="domain" description="RNase H type-1" evidence="1">
    <location>
        <begin position="29"/>
        <end position="68"/>
    </location>
</feature>
<protein>
    <recommendedName>
        <fullName evidence="1">RNase H type-1 domain-containing protein</fullName>
    </recommendedName>
</protein>
<dbReference type="InterPro" id="IPR002156">
    <property type="entry name" value="RNaseH_domain"/>
</dbReference>
<dbReference type="GO" id="GO:0003676">
    <property type="term" value="F:nucleic acid binding"/>
    <property type="evidence" value="ECO:0007669"/>
    <property type="project" value="InterPro"/>
</dbReference>
<gene>
    <name evidence="2" type="ORF">Golax_014504</name>
</gene>
<name>A0A7J8ZWC5_9ROSI</name>
<reference evidence="2 3" key="1">
    <citation type="journal article" date="2019" name="Genome Biol. Evol.">
        <title>Insights into the evolution of the New World diploid cottons (Gossypium, subgenus Houzingenia) based on genome sequencing.</title>
        <authorList>
            <person name="Grover C.E."/>
            <person name="Arick M.A. 2nd"/>
            <person name="Thrash A."/>
            <person name="Conover J.L."/>
            <person name="Sanders W.S."/>
            <person name="Peterson D.G."/>
            <person name="Frelichowski J.E."/>
            <person name="Scheffler J.A."/>
            <person name="Scheffler B.E."/>
            <person name="Wendel J.F."/>
        </authorList>
    </citation>
    <scope>NUCLEOTIDE SEQUENCE [LARGE SCALE GENOMIC DNA]</scope>
    <source>
        <strain evidence="2">4</strain>
        <tissue evidence="2">Leaf</tissue>
    </source>
</reference>